<feature type="chain" id="PRO_5042910870" evidence="1">
    <location>
        <begin position="22"/>
        <end position="87"/>
    </location>
</feature>
<evidence type="ECO:0000313" key="3">
    <source>
        <dbReference type="Proteomes" id="UP001175353"/>
    </source>
</evidence>
<organism evidence="2 3">
    <name type="scientific">Friedmanniomyces endolithicus</name>
    <dbReference type="NCBI Taxonomy" id="329885"/>
    <lineage>
        <taxon>Eukaryota</taxon>
        <taxon>Fungi</taxon>
        <taxon>Dikarya</taxon>
        <taxon>Ascomycota</taxon>
        <taxon>Pezizomycotina</taxon>
        <taxon>Dothideomycetes</taxon>
        <taxon>Dothideomycetidae</taxon>
        <taxon>Mycosphaerellales</taxon>
        <taxon>Teratosphaeriaceae</taxon>
        <taxon>Friedmanniomyces</taxon>
    </lineage>
</organism>
<sequence length="87" mass="9864">MSTLSIITATALLAFALLTSAHPFQDNNMNLTTSAQLVQEDSMNDFSPAPRFGIFPNKMWCYKCHGYGSDRPWAWYCGKCKHKNEDQ</sequence>
<evidence type="ECO:0000313" key="2">
    <source>
        <dbReference type="EMBL" id="KAK0969318.1"/>
    </source>
</evidence>
<comment type="caution">
    <text evidence="2">The sequence shown here is derived from an EMBL/GenBank/DDBJ whole genome shotgun (WGS) entry which is preliminary data.</text>
</comment>
<accession>A0AAN6K890</accession>
<gene>
    <name evidence="2" type="ORF">LTR91_016373</name>
</gene>
<protein>
    <submittedName>
        <fullName evidence="2">Uncharacterized protein</fullName>
    </submittedName>
</protein>
<keyword evidence="3" id="KW-1185">Reference proteome</keyword>
<reference evidence="2" key="1">
    <citation type="submission" date="2023-06" db="EMBL/GenBank/DDBJ databases">
        <title>Black Yeasts Isolated from many extreme environments.</title>
        <authorList>
            <person name="Coleine C."/>
            <person name="Stajich J.E."/>
            <person name="Selbmann L."/>
        </authorList>
    </citation>
    <scope>NUCLEOTIDE SEQUENCE</scope>
    <source>
        <strain evidence="2">CCFEE 5200</strain>
    </source>
</reference>
<evidence type="ECO:0000256" key="1">
    <source>
        <dbReference type="SAM" id="SignalP"/>
    </source>
</evidence>
<proteinExistence type="predicted"/>
<dbReference type="EMBL" id="JAUJLE010000198">
    <property type="protein sequence ID" value="KAK0969318.1"/>
    <property type="molecule type" value="Genomic_DNA"/>
</dbReference>
<name>A0AAN6K890_9PEZI</name>
<feature type="signal peptide" evidence="1">
    <location>
        <begin position="1"/>
        <end position="21"/>
    </location>
</feature>
<dbReference type="AlphaFoldDB" id="A0AAN6K890"/>
<dbReference type="Proteomes" id="UP001175353">
    <property type="component" value="Unassembled WGS sequence"/>
</dbReference>
<keyword evidence="1" id="KW-0732">Signal</keyword>